<feature type="compositionally biased region" description="Low complexity" evidence="1">
    <location>
        <begin position="80"/>
        <end position="90"/>
    </location>
</feature>
<keyword evidence="2" id="KW-1133">Transmembrane helix</keyword>
<dbReference type="RefSeq" id="WP_170213232.1">
    <property type="nucleotide sequence ID" value="NZ_BONH01000063.1"/>
</dbReference>
<organism evidence="4 5">
    <name type="scientific">Catellatospora citrea</name>
    <dbReference type="NCBI Taxonomy" id="53366"/>
    <lineage>
        <taxon>Bacteria</taxon>
        <taxon>Bacillati</taxon>
        <taxon>Actinomycetota</taxon>
        <taxon>Actinomycetes</taxon>
        <taxon>Micromonosporales</taxon>
        <taxon>Micromonosporaceae</taxon>
        <taxon>Catellatospora</taxon>
    </lineage>
</organism>
<feature type="region of interest" description="Disordered" evidence="1">
    <location>
        <begin position="67"/>
        <end position="161"/>
    </location>
</feature>
<keyword evidence="5" id="KW-1185">Reference proteome</keyword>
<dbReference type="Proteomes" id="UP000659904">
    <property type="component" value="Unassembled WGS sequence"/>
</dbReference>
<feature type="compositionally biased region" description="Pro residues" evidence="1">
    <location>
        <begin position="142"/>
        <end position="153"/>
    </location>
</feature>
<reference evidence="4 5" key="1">
    <citation type="submission" date="2021-01" db="EMBL/GenBank/DDBJ databases">
        <title>Whole genome shotgun sequence of Catellatospora citrea NBRC 14495.</title>
        <authorList>
            <person name="Komaki H."/>
            <person name="Tamura T."/>
        </authorList>
    </citation>
    <scope>NUCLEOTIDE SEQUENCE [LARGE SCALE GENOMIC DNA]</scope>
    <source>
        <strain evidence="4 5">NBRC 14495</strain>
    </source>
</reference>
<comment type="caution">
    <text evidence="4">The sequence shown here is derived from an EMBL/GenBank/DDBJ whole genome shotgun (WGS) entry which is preliminary data.</text>
</comment>
<name>A0A8J3P3R6_9ACTN</name>
<feature type="domain" description="Ricin B lectin" evidence="3">
    <location>
        <begin position="156"/>
        <end position="280"/>
    </location>
</feature>
<evidence type="ECO:0000256" key="2">
    <source>
        <dbReference type="SAM" id="Phobius"/>
    </source>
</evidence>
<accession>A0A8J3P3R6</accession>
<dbReference type="Gene3D" id="2.80.10.50">
    <property type="match status" value="2"/>
</dbReference>
<feature type="compositionally biased region" description="Polar residues" evidence="1">
    <location>
        <begin position="95"/>
        <end position="109"/>
    </location>
</feature>
<keyword evidence="2" id="KW-0472">Membrane</keyword>
<dbReference type="Pfam" id="PF00652">
    <property type="entry name" value="Ricin_B_lectin"/>
    <property type="match status" value="1"/>
</dbReference>
<evidence type="ECO:0000259" key="3">
    <source>
        <dbReference type="SMART" id="SM00458"/>
    </source>
</evidence>
<evidence type="ECO:0000313" key="5">
    <source>
        <dbReference type="Proteomes" id="UP000659904"/>
    </source>
</evidence>
<proteinExistence type="predicted"/>
<feature type="transmembrane region" description="Helical" evidence="2">
    <location>
        <begin position="41"/>
        <end position="60"/>
    </location>
</feature>
<sequence length="283" mass="29605">MTEPYAADQDTPAAANRPYLLPEVDADHEAVPSDRPSRLKLMLVAGLGVVLLGISAVMIMNSMRGPTPNDQALSPPSAVDPDGGLPGDLPFPELSPSQVEPSPTTEDTQPPTSPAPSPTETDGAPTPTAGPRPQTGGANPSPTRPNNPVPPVAAAPTGRPITSHATGKCLQADVRHGAPVQLWSCTGSVQQQWTVLSDRTVRIGGFCLDLSQDQTSNGALVQIAHCDGGDSQRFNLNTSHDLVSLAARRCVDVRENGTANGTAIQLWTCNGNRNQKWTLAQAP</sequence>
<gene>
    <name evidence="4" type="ORF">Cci01nite_80040</name>
</gene>
<protein>
    <recommendedName>
        <fullName evidence="3">Ricin B lectin domain-containing protein</fullName>
    </recommendedName>
</protein>
<dbReference type="SUPFAM" id="SSF50370">
    <property type="entry name" value="Ricin B-like lectins"/>
    <property type="match status" value="1"/>
</dbReference>
<evidence type="ECO:0000256" key="1">
    <source>
        <dbReference type="SAM" id="MobiDB-lite"/>
    </source>
</evidence>
<dbReference type="PROSITE" id="PS50231">
    <property type="entry name" value="RICIN_B_LECTIN"/>
    <property type="match status" value="1"/>
</dbReference>
<keyword evidence="2" id="KW-0812">Transmembrane</keyword>
<dbReference type="InterPro" id="IPR000772">
    <property type="entry name" value="Ricin_B_lectin"/>
</dbReference>
<dbReference type="AlphaFoldDB" id="A0A8J3P3R6"/>
<dbReference type="InterPro" id="IPR035992">
    <property type="entry name" value="Ricin_B-like_lectins"/>
</dbReference>
<evidence type="ECO:0000313" key="4">
    <source>
        <dbReference type="EMBL" id="GIG02911.1"/>
    </source>
</evidence>
<dbReference type="SMART" id="SM00458">
    <property type="entry name" value="RICIN"/>
    <property type="match status" value="1"/>
</dbReference>
<dbReference type="EMBL" id="BONH01000063">
    <property type="protein sequence ID" value="GIG02911.1"/>
    <property type="molecule type" value="Genomic_DNA"/>
</dbReference>